<dbReference type="EMBL" id="CABFNS010000870">
    <property type="protein sequence ID" value="VUC33729.1"/>
    <property type="molecule type" value="Genomic_DNA"/>
</dbReference>
<evidence type="ECO:0000313" key="3">
    <source>
        <dbReference type="EMBL" id="VUC33729.1"/>
    </source>
</evidence>
<dbReference type="InterPro" id="IPR036641">
    <property type="entry name" value="HPT_dom_sf"/>
</dbReference>
<gene>
    <name evidence="3" type="ORF">CLO192961_LOCUS360463</name>
</gene>
<dbReference type="Proteomes" id="UP000766486">
    <property type="component" value="Unassembled WGS sequence"/>
</dbReference>
<keyword evidence="4" id="KW-1185">Reference proteome</keyword>
<dbReference type="PROSITE" id="PS50894">
    <property type="entry name" value="HPT"/>
    <property type="match status" value="1"/>
</dbReference>
<evidence type="ECO:0000259" key="2">
    <source>
        <dbReference type="PROSITE" id="PS50894"/>
    </source>
</evidence>
<evidence type="ECO:0000313" key="4">
    <source>
        <dbReference type="Proteomes" id="UP000766486"/>
    </source>
</evidence>
<organism evidence="3 4">
    <name type="scientific">Bionectria ochroleuca</name>
    <name type="common">Gliocladium roseum</name>
    <dbReference type="NCBI Taxonomy" id="29856"/>
    <lineage>
        <taxon>Eukaryota</taxon>
        <taxon>Fungi</taxon>
        <taxon>Dikarya</taxon>
        <taxon>Ascomycota</taxon>
        <taxon>Pezizomycotina</taxon>
        <taxon>Sordariomycetes</taxon>
        <taxon>Hypocreomycetidae</taxon>
        <taxon>Hypocreales</taxon>
        <taxon>Bionectriaceae</taxon>
        <taxon>Clonostachys</taxon>
    </lineage>
</organism>
<feature type="domain" description="HPt" evidence="2">
    <location>
        <begin position="31"/>
        <end position="137"/>
    </location>
</feature>
<dbReference type="Pfam" id="PF01627">
    <property type="entry name" value="Hpt"/>
    <property type="match status" value="1"/>
</dbReference>
<comment type="caution">
    <text evidence="3">The sequence shown here is derived from an EMBL/GenBank/DDBJ whole genome shotgun (WGS) entry which is preliminary data.</text>
</comment>
<name>A0ABY6USZ0_BIOOC</name>
<dbReference type="InterPro" id="IPR045871">
    <property type="entry name" value="AHP1-5/YPD1"/>
</dbReference>
<proteinExistence type="predicted"/>
<protein>
    <recommendedName>
        <fullName evidence="2">HPt domain-containing protein</fullName>
    </recommendedName>
</protein>
<comment type="caution">
    <text evidence="1">Lacks conserved residue(s) required for the propagation of feature annotation.</text>
</comment>
<dbReference type="PANTHER" id="PTHR28242">
    <property type="entry name" value="PHOSPHORELAY INTERMEDIATE PROTEIN YPD1"/>
    <property type="match status" value="1"/>
</dbReference>
<dbReference type="Gene3D" id="1.20.120.160">
    <property type="entry name" value="HPT domain"/>
    <property type="match status" value="1"/>
</dbReference>
<dbReference type="SUPFAM" id="SSF47226">
    <property type="entry name" value="Histidine-containing phosphotransfer domain, HPT domain"/>
    <property type="match status" value="1"/>
</dbReference>
<evidence type="ECO:0000256" key="1">
    <source>
        <dbReference type="PROSITE-ProRule" id="PRU00110"/>
    </source>
</evidence>
<dbReference type="PANTHER" id="PTHR28242:SF52">
    <property type="entry name" value="PHOSPHORELAY INTERMEDIATE PROTEIN YPD1"/>
    <property type="match status" value="1"/>
</dbReference>
<reference evidence="3 4" key="1">
    <citation type="submission" date="2019-06" db="EMBL/GenBank/DDBJ databases">
        <authorList>
            <person name="Broberg M."/>
        </authorList>
    </citation>
    <scope>NUCLEOTIDE SEQUENCE [LARGE SCALE GENOMIC DNA]</scope>
</reference>
<dbReference type="InterPro" id="IPR008207">
    <property type="entry name" value="Sig_transdc_His_kin_Hpt_dom"/>
</dbReference>
<accession>A0ABY6USZ0</accession>
<sequence length="151" mass="17075">MATKVSEKRAKKVLDIEVFNQILEMDDDPVQREFSSEIVLSFFEETEKVLTSIEEEVEQANFPLLACLGERVKGSAATLGLEKVSESGRKIHCFGFRKTEDGASHEDDDSMSLGRIRNEVAVMREELIHARKALDAVHEFKGSEQRDESKD</sequence>